<evidence type="ECO:0000313" key="7">
    <source>
        <dbReference type="Proteomes" id="UP001597549"/>
    </source>
</evidence>
<dbReference type="PANTHER" id="PTHR42852">
    <property type="entry name" value="THIOL:DISULFIDE INTERCHANGE PROTEIN DSBE"/>
    <property type="match status" value="1"/>
</dbReference>
<evidence type="ECO:0000259" key="5">
    <source>
        <dbReference type="PROSITE" id="PS51352"/>
    </source>
</evidence>
<dbReference type="Gene3D" id="3.40.30.10">
    <property type="entry name" value="Glutaredoxin"/>
    <property type="match status" value="1"/>
</dbReference>
<comment type="caution">
    <text evidence="6">The sequence shown here is derived from an EMBL/GenBank/DDBJ whole genome shotgun (WGS) entry which is preliminary data.</text>
</comment>
<keyword evidence="4" id="KW-0676">Redox-active center</keyword>
<evidence type="ECO:0000256" key="1">
    <source>
        <dbReference type="ARBA" id="ARBA00004196"/>
    </source>
</evidence>
<dbReference type="CDD" id="cd02966">
    <property type="entry name" value="TlpA_like_family"/>
    <property type="match status" value="1"/>
</dbReference>
<keyword evidence="3" id="KW-1015">Disulfide bond</keyword>
<gene>
    <name evidence="6" type="ORF">ACFSX9_02535</name>
</gene>
<dbReference type="PROSITE" id="PS51257">
    <property type="entry name" value="PROKAR_LIPOPROTEIN"/>
    <property type="match status" value="1"/>
</dbReference>
<dbReference type="PROSITE" id="PS51352">
    <property type="entry name" value="THIOREDOXIN_2"/>
    <property type="match status" value="1"/>
</dbReference>
<name>A0ABW5Z450_9FLAO</name>
<evidence type="ECO:0000313" key="6">
    <source>
        <dbReference type="EMBL" id="MFD2907604.1"/>
    </source>
</evidence>
<dbReference type="InterPro" id="IPR013766">
    <property type="entry name" value="Thioredoxin_domain"/>
</dbReference>
<accession>A0ABW5Z450</accession>
<proteinExistence type="predicted"/>
<sequence>MKKILIIASILMVVACQKQTPPKDYAIVQGTITNPIDSLQLRLYDAKNDKTVMVAVAKDGTFLDTLRMEEPTLFTAVYKNAFGLFVANDMDLKIEVDTEKFSESLKFTGKGEAENNFLKFKAAEDNKLYGEDYKDYYNLEQDAFDKKTKSYLDGIGTTLKSKKSELDSSFVSNQELNLVAFEKDNLIAYQEQQKVNKALAPGNQSPEFTDYMNYAGGKSSLKDFRGSYVYIDVWATWCGPCKYEIPFLAKVEEQYHGKNIKFISLSIDNLKDEAKWRTMIKDKKMGGIQLLADKDYESQFVQDYFIYGIPRFILIDPAGKIINYDAPRPSEEKLKTILNGLAI</sequence>
<dbReference type="EMBL" id="JBHUOL010000006">
    <property type="protein sequence ID" value="MFD2907604.1"/>
    <property type="molecule type" value="Genomic_DNA"/>
</dbReference>
<dbReference type="InterPro" id="IPR013740">
    <property type="entry name" value="Redoxin"/>
</dbReference>
<dbReference type="InterPro" id="IPR036249">
    <property type="entry name" value="Thioredoxin-like_sf"/>
</dbReference>
<dbReference type="Pfam" id="PF08534">
    <property type="entry name" value="Redoxin"/>
    <property type="match status" value="1"/>
</dbReference>
<dbReference type="InterPro" id="IPR050553">
    <property type="entry name" value="Thioredoxin_ResA/DsbE_sf"/>
</dbReference>
<keyword evidence="7" id="KW-1185">Reference proteome</keyword>
<evidence type="ECO:0000256" key="2">
    <source>
        <dbReference type="ARBA" id="ARBA00022748"/>
    </source>
</evidence>
<comment type="subcellular location">
    <subcellularLocation>
        <location evidence="1">Cell envelope</location>
    </subcellularLocation>
</comment>
<evidence type="ECO:0000256" key="3">
    <source>
        <dbReference type="ARBA" id="ARBA00023157"/>
    </source>
</evidence>
<dbReference type="PANTHER" id="PTHR42852:SF6">
    <property type="entry name" value="THIOL:DISULFIDE INTERCHANGE PROTEIN DSBE"/>
    <property type="match status" value="1"/>
</dbReference>
<evidence type="ECO:0000256" key="4">
    <source>
        <dbReference type="ARBA" id="ARBA00023284"/>
    </source>
</evidence>
<organism evidence="6 7">
    <name type="scientific">Flavobacterium ardleyense</name>
    <dbReference type="NCBI Taxonomy" id="2038737"/>
    <lineage>
        <taxon>Bacteria</taxon>
        <taxon>Pseudomonadati</taxon>
        <taxon>Bacteroidota</taxon>
        <taxon>Flavobacteriia</taxon>
        <taxon>Flavobacteriales</taxon>
        <taxon>Flavobacteriaceae</taxon>
        <taxon>Flavobacterium</taxon>
    </lineage>
</organism>
<dbReference type="SUPFAM" id="SSF52833">
    <property type="entry name" value="Thioredoxin-like"/>
    <property type="match status" value="1"/>
</dbReference>
<protein>
    <submittedName>
        <fullName evidence="6">TlpA family protein disulfide reductase</fullName>
    </submittedName>
</protein>
<dbReference type="Proteomes" id="UP001597549">
    <property type="component" value="Unassembled WGS sequence"/>
</dbReference>
<reference evidence="7" key="1">
    <citation type="journal article" date="2019" name="Int. J. Syst. Evol. Microbiol.">
        <title>The Global Catalogue of Microorganisms (GCM) 10K type strain sequencing project: providing services to taxonomists for standard genome sequencing and annotation.</title>
        <authorList>
            <consortium name="The Broad Institute Genomics Platform"/>
            <consortium name="The Broad Institute Genome Sequencing Center for Infectious Disease"/>
            <person name="Wu L."/>
            <person name="Ma J."/>
        </authorList>
    </citation>
    <scope>NUCLEOTIDE SEQUENCE [LARGE SCALE GENOMIC DNA]</scope>
    <source>
        <strain evidence="7">KCTC 52644</strain>
    </source>
</reference>
<feature type="domain" description="Thioredoxin" evidence="5">
    <location>
        <begin position="199"/>
        <end position="343"/>
    </location>
</feature>
<keyword evidence="2" id="KW-0201">Cytochrome c-type biogenesis</keyword>
<dbReference type="RefSeq" id="WP_379803993.1">
    <property type="nucleotide sequence ID" value="NZ_JBHUOL010000006.1"/>
</dbReference>